<dbReference type="AlphaFoldDB" id="A0A0F0KTL8"/>
<gene>
    <name evidence="1" type="ORF">RN50_00783</name>
</gene>
<keyword evidence="2" id="KW-1185">Reference proteome</keyword>
<evidence type="ECO:0000313" key="2">
    <source>
        <dbReference type="Proteomes" id="UP000033572"/>
    </source>
</evidence>
<dbReference type="GeneID" id="94445110"/>
<accession>A0A0F0KTL8</accession>
<name>A0A0F0KTL8_9MICO</name>
<organism evidence="1 2">
    <name type="scientific">Microbacterium foliorum</name>
    <dbReference type="NCBI Taxonomy" id="104336"/>
    <lineage>
        <taxon>Bacteria</taxon>
        <taxon>Bacillati</taxon>
        <taxon>Actinomycetota</taxon>
        <taxon>Actinomycetes</taxon>
        <taxon>Micrococcales</taxon>
        <taxon>Microbacteriaceae</taxon>
        <taxon>Microbacterium</taxon>
    </lineage>
</organism>
<reference evidence="1 2" key="1">
    <citation type="submission" date="2015-02" db="EMBL/GenBank/DDBJ databases">
        <title>Draft genome sequences of ten Microbacterium spp. with emphasis on heavy metal contaminated environments.</title>
        <authorList>
            <person name="Corretto E."/>
        </authorList>
    </citation>
    <scope>NUCLEOTIDE SEQUENCE [LARGE SCALE GENOMIC DNA]</scope>
    <source>
        <strain evidence="1 2">DSM 12966</strain>
    </source>
</reference>
<comment type="caution">
    <text evidence="1">The sequence shown here is derived from an EMBL/GenBank/DDBJ whole genome shotgun (WGS) entry which is preliminary data.</text>
</comment>
<dbReference type="RefSeq" id="WP_156149247.1">
    <property type="nucleotide sequence ID" value="NZ_CP031425.1"/>
</dbReference>
<proteinExistence type="predicted"/>
<dbReference type="EMBL" id="JYIU01000033">
    <property type="protein sequence ID" value="KJL24203.1"/>
    <property type="molecule type" value="Genomic_DNA"/>
</dbReference>
<protein>
    <submittedName>
        <fullName evidence="1">Uncharacterized protein</fullName>
    </submittedName>
</protein>
<sequence length="239" mass="26319">MNTAQELGGSEWFRSRFGDAAPTVAAALIRAGRSAHDTSADTKATSGLRTDEPYGATFWQVLALGVVEELAEVQNVRKIRPKGSRFHLPVVAGTTIYAAKCASQSGPEADRLVIRWSQFRDELLSDVERRPEEYLPLEEWQDDEGTEELVSPTSEAEAVVLVAFVASDRAGLERIHIGDGYLDGNGAVIWLHHEELPVEVALDLDVTDEASEPRRFDEAPMRSLDMAVREDDDLARGSQ</sequence>
<evidence type="ECO:0000313" key="1">
    <source>
        <dbReference type="EMBL" id="KJL24203.1"/>
    </source>
</evidence>
<dbReference type="PATRIC" id="fig|104336.4.peg.806"/>
<dbReference type="Proteomes" id="UP000033572">
    <property type="component" value="Unassembled WGS sequence"/>
</dbReference>